<evidence type="ECO:0000256" key="1">
    <source>
        <dbReference type="SAM" id="SignalP"/>
    </source>
</evidence>
<keyword evidence="3" id="KW-1185">Reference proteome</keyword>
<evidence type="ECO:0000313" key="2">
    <source>
        <dbReference type="EMBL" id="AXT44828.1"/>
    </source>
</evidence>
<evidence type="ECO:0000313" key="3">
    <source>
        <dbReference type="Proteomes" id="UP000259465"/>
    </source>
</evidence>
<sequence length="129" mass="14316">MKTLVLCAAAVLAGIPAAASAYSDEARLPFAGQPGELPLEVVLRFAKNRLGEDGQFEYRSLKVIQTSQPEAFDKASIALLREGLMDDSVKGTRQRFKLSRENDVWTIRAVKEDFSCWRGRKGWGVKLCP</sequence>
<dbReference type="RefSeq" id="WP_081576195.1">
    <property type="nucleotide sequence ID" value="NZ_CP031968.1"/>
</dbReference>
<keyword evidence="1" id="KW-0732">Signal</keyword>
<proteinExistence type="predicted"/>
<reference evidence="2 3" key="1">
    <citation type="submission" date="2018-08" db="EMBL/GenBank/DDBJ databases">
        <title>Complete genome sequence of JP2-74.</title>
        <authorList>
            <person name="Wu L."/>
        </authorList>
    </citation>
    <scope>NUCLEOTIDE SEQUENCE [LARGE SCALE GENOMIC DNA]</scope>
    <source>
        <strain evidence="2 3">JP2-74</strain>
    </source>
</reference>
<organism evidence="2 3">
    <name type="scientific">Chromobacterium rhizoryzae</name>
    <dbReference type="NCBI Taxonomy" id="1778675"/>
    <lineage>
        <taxon>Bacteria</taxon>
        <taxon>Pseudomonadati</taxon>
        <taxon>Pseudomonadota</taxon>
        <taxon>Betaproteobacteria</taxon>
        <taxon>Neisseriales</taxon>
        <taxon>Chromobacteriaceae</taxon>
        <taxon>Chromobacterium</taxon>
    </lineage>
</organism>
<feature type="signal peptide" evidence="1">
    <location>
        <begin position="1"/>
        <end position="21"/>
    </location>
</feature>
<gene>
    <name evidence="2" type="ORF">D1345_00810</name>
</gene>
<accession>A0AAD0W7L6</accession>
<protein>
    <submittedName>
        <fullName evidence="2">Uncharacterized protein</fullName>
    </submittedName>
</protein>
<dbReference type="Proteomes" id="UP000259465">
    <property type="component" value="Chromosome"/>
</dbReference>
<dbReference type="KEGG" id="crz:D1345_00810"/>
<dbReference type="AlphaFoldDB" id="A0AAD0W7L6"/>
<name>A0AAD0W7L6_9NEIS</name>
<dbReference type="EMBL" id="CP031968">
    <property type="protein sequence ID" value="AXT44828.1"/>
    <property type="molecule type" value="Genomic_DNA"/>
</dbReference>
<feature type="chain" id="PRO_5041920197" evidence="1">
    <location>
        <begin position="22"/>
        <end position="129"/>
    </location>
</feature>